<evidence type="ECO:0000256" key="1">
    <source>
        <dbReference type="ARBA" id="ARBA00008779"/>
    </source>
</evidence>
<proteinExistence type="inferred from homology"/>
<evidence type="ECO:0000313" key="6">
    <source>
        <dbReference type="EMBL" id="MCT4372409.1"/>
    </source>
</evidence>
<gene>
    <name evidence="6" type="ORF">CLG85_019675</name>
</gene>
<dbReference type="CDD" id="cd16027">
    <property type="entry name" value="SGSH"/>
    <property type="match status" value="1"/>
</dbReference>
<dbReference type="PROSITE" id="PS00523">
    <property type="entry name" value="SULFATASE_1"/>
    <property type="match status" value="1"/>
</dbReference>
<dbReference type="InterPro" id="IPR017850">
    <property type="entry name" value="Alkaline_phosphatase_core_sf"/>
</dbReference>
<keyword evidence="4" id="KW-0106">Calcium</keyword>
<dbReference type="InterPro" id="IPR024607">
    <property type="entry name" value="Sulfatase_CS"/>
</dbReference>
<feature type="domain" description="Sulfatase N-terminal" evidence="5">
    <location>
        <begin position="106"/>
        <end position="252"/>
    </location>
</feature>
<comment type="caution">
    <text evidence="6">The sequence shown here is derived from an EMBL/GenBank/DDBJ whole genome shotgun (WGS) entry which is preliminary data.</text>
</comment>
<dbReference type="InterPro" id="IPR011989">
    <property type="entry name" value="ARM-like"/>
</dbReference>
<sequence>MATRWRGPPHLDRLAAEGVRWENANCTSPICAPSRFAILTGRHAETLPRAQHMRSGVHLPAEFDTYSQLMRDAGYYCTNNFKTDYCCDVDPQSIWDDCSKSGHWRNRPEGAPFLAVFNPMTTHESSAFDPQEGPTRPGDVRVPGYLPDTPGMREGLVRQYNAIHRMDAQMGEILAQLEADGLADDTIVFYFSDHGSVLPRSKRYLYDEGVRVPMILRVPPKWRHLLPYPPGSCVEAPLSLVDLLPSFLTIAGAPVPPEAQGRSFVGPGAIPRRFAFAGRHRQGERYDLSRTARSARYRYIRNYQPHRILGQYVAYEWIGPYYQDYEQAYLDGTLTEAQARFFRAKPFEEFYDMQADPDALTNLAGDPRHAEALQAHRAALDAHMRAIRDTGFIPEKSPLEDWQASRDEEAYPLERLMALAARAAQAGPADLDDMLAALGDGNPVIRYWAAQGLLNIADKGHALPEAVADRARAETDVHARIALCEALARQSLRGLAVPEAAREWAAMLTGIVAQESDPRIRLQAMEGLTYAPHFPELSLPVLDALQGNADQYLNSNSKYLAQVMRGTYRPQNDIFDWASSNG</sequence>
<organism evidence="6 7">
    <name type="scientific">Alloyangia mangrovi</name>
    <dbReference type="NCBI Taxonomy" id="1779329"/>
    <lineage>
        <taxon>Bacteria</taxon>
        <taxon>Pseudomonadati</taxon>
        <taxon>Pseudomonadota</taxon>
        <taxon>Alphaproteobacteria</taxon>
        <taxon>Rhodobacterales</taxon>
        <taxon>Roseobacteraceae</taxon>
        <taxon>Alloyangia</taxon>
    </lineage>
</organism>
<evidence type="ECO:0000256" key="4">
    <source>
        <dbReference type="ARBA" id="ARBA00022837"/>
    </source>
</evidence>
<dbReference type="RefSeq" id="WP_260349909.1">
    <property type="nucleotide sequence ID" value="NZ_NTHN02000045.1"/>
</dbReference>
<dbReference type="PANTHER" id="PTHR42693">
    <property type="entry name" value="ARYLSULFATASE FAMILY MEMBER"/>
    <property type="match status" value="1"/>
</dbReference>
<evidence type="ECO:0000259" key="5">
    <source>
        <dbReference type="Pfam" id="PF00884"/>
    </source>
</evidence>
<dbReference type="EMBL" id="NTHN02000045">
    <property type="protein sequence ID" value="MCT4372409.1"/>
    <property type="molecule type" value="Genomic_DNA"/>
</dbReference>
<dbReference type="PANTHER" id="PTHR42693:SF53">
    <property type="entry name" value="ENDO-4-O-SULFATASE"/>
    <property type="match status" value="1"/>
</dbReference>
<protein>
    <submittedName>
        <fullName evidence="6">Sulfatase</fullName>
    </submittedName>
</protein>
<reference evidence="7" key="1">
    <citation type="submission" date="2023-07" db="EMBL/GenBank/DDBJ databases">
        <title>Yangia mangrovi SAOS 153D genome.</title>
        <authorList>
            <person name="Verma A."/>
            <person name="Pal Y."/>
            <person name="Sundharam S."/>
            <person name="Bisht B."/>
            <person name="Srinivasan K."/>
        </authorList>
    </citation>
    <scope>NUCLEOTIDE SEQUENCE [LARGE SCALE GENOMIC DNA]</scope>
    <source>
        <strain evidence="7">SAOS 153D</strain>
    </source>
</reference>
<evidence type="ECO:0000313" key="7">
    <source>
        <dbReference type="Proteomes" id="UP000217448"/>
    </source>
</evidence>
<keyword evidence="3" id="KW-0378">Hydrolase</keyword>
<dbReference type="InterPro" id="IPR000917">
    <property type="entry name" value="Sulfatase_N"/>
</dbReference>
<name>A0ABT2KNH9_9RHOB</name>
<dbReference type="SUPFAM" id="SSF53649">
    <property type="entry name" value="Alkaline phosphatase-like"/>
    <property type="match status" value="1"/>
</dbReference>
<keyword evidence="2" id="KW-0479">Metal-binding</keyword>
<dbReference type="Proteomes" id="UP000217448">
    <property type="component" value="Unassembled WGS sequence"/>
</dbReference>
<dbReference type="Gene3D" id="3.40.720.10">
    <property type="entry name" value="Alkaline Phosphatase, subunit A"/>
    <property type="match status" value="1"/>
</dbReference>
<dbReference type="Pfam" id="PF00884">
    <property type="entry name" value="Sulfatase"/>
    <property type="match status" value="2"/>
</dbReference>
<evidence type="ECO:0000256" key="3">
    <source>
        <dbReference type="ARBA" id="ARBA00022801"/>
    </source>
</evidence>
<keyword evidence="7" id="KW-1185">Reference proteome</keyword>
<accession>A0ABT2KNH9</accession>
<dbReference type="InterPro" id="IPR050738">
    <property type="entry name" value="Sulfatase"/>
</dbReference>
<comment type="similarity">
    <text evidence="1">Belongs to the sulfatase family.</text>
</comment>
<dbReference type="Gene3D" id="1.25.10.10">
    <property type="entry name" value="Leucine-rich Repeat Variant"/>
    <property type="match status" value="1"/>
</dbReference>
<evidence type="ECO:0000256" key="2">
    <source>
        <dbReference type="ARBA" id="ARBA00022723"/>
    </source>
</evidence>
<feature type="domain" description="Sulfatase N-terminal" evidence="5">
    <location>
        <begin position="9"/>
        <end position="76"/>
    </location>
</feature>